<dbReference type="OrthoDB" id="9814070at2"/>
<name>A0A1G6GDJ8_9ACTN</name>
<dbReference type="SUPFAM" id="SSF55909">
    <property type="entry name" value="Pentein"/>
    <property type="match status" value="1"/>
</dbReference>
<dbReference type="GO" id="GO:0016787">
    <property type="term" value="F:hydrolase activity"/>
    <property type="evidence" value="ECO:0007669"/>
    <property type="project" value="UniProtKB-KW"/>
</dbReference>
<dbReference type="Gene3D" id="3.75.10.10">
    <property type="entry name" value="L-arginine/glycine Amidinotransferase, Chain A"/>
    <property type="match status" value="1"/>
</dbReference>
<dbReference type="EMBL" id="FMYF01000001">
    <property type="protein sequence ID" value="SDB79989.1"/>
    <property type="molecule type" value="Genomic_DNA"/>
</dbReference>
<reference evidence="1 2" key="1">
    <citation type="submission" date="2016-06" db="EMBL/GenBank/DDBJ databases">
        <authorList>
            <person name="Olsen C.W."/>
            <person name="Carey S."/>
            <person name="Hinshaw L."/>
            <person name="Karasin A.I."/>
        </authorList>
    </citation>
    <scope>NUCLEOTIDE SEQUENCE [LARGE SCALE GENOMIC DNA]</scope>
    <source>
        <strain evidence="1 2">LZ-22</strain>
    </source>
</reference>
<dbReference type="STRING" id="1577474.GA0111570_101263"/>
<dbReference type="AlphaFoldDB" id="A0A1G6GDJ8"/>
<proteinExistence type="predicted"/>
<keyword evidence="2" id="KW-1185">Reference proteome</keyword>
<gene>
    <name evidence="1" type="ORF">GA0111570_101263</name>
</gene>
<dbReference type="RefSeq" id="WP_092605573.1">
    <property type="nucleotide sequence ID" value="NZ_FMYF01000001.1"/>
</dbReference>
<protein>
    <submittedName>
        <fullName evidence="1">N-Dimethylarginine dimethylaminohydrolase</fullName>
    </submittedName>
</protein>
<evidence type="ECO:0000313" key="1">
    <source>
        <dbReference type="EMBL" id="SDB79989.1"/>
    </source>
</evidence>
<evidence type="ECO:0000313" key="2">
    <source>
        <dbReference type="Proteomes" id="UP000199086"/>
    </source>
</evidence>
<dbReference type="NCBIfam" id="NF045659">
    <property type="entry name" value="DiMArgaseDdahMtb"/>
    <property type="match status" value="1"/>
</dbReference>
<organism evidence="1 2">
    <name type="scientific">Raineyella antarctica</name>
    <dbReference type="NCBI Taxonomy" id="1577474"/>
    <lineage>
        <taxon>Bacteria</taxon>
        <taxon>Bacillati</taxon>
        <taxon>Actinomycetota</taxon>
        <taxon>Actinomycetes</taxon>
        <taxon>Propionibacteriales</taxon>
        <taxon>Propionibacteriaceae</taxon>
        <taxon>Raineyella</taxon>
    </lineage>
</organism>
<keyword evidence="1" id="KW-0378">Hydrolase</keyword>
<accession>A0A1G6GDJ8</accession>
<sequence>MSSPDRIQERRRYLMCRPDHFTVSYEINPWMHRTHPTDTSRAVRQWQALHDTYVRLGHEVELIDPIPGLNDMVYTANSGLVIDGVALGARFSVSQRRGEERPFRDWFAAHGFDVVEPVATQEGEGDLMLAGETILAGYGFRSQLDSHAEVAGVFGLEVVSLRLVNPAYYHLDTALCVLDPVQGPGGAERANIAYRPSAFDERSQGELSERFPDAIRLPASVPETLELNAVSDGRNVVISPPASNFVAQLRERGYHPLPVDVSELHLGGGGIKCCTLELRGGRP</sequence>
<dbReference type="Proteomes" id="UP000199086">
    <property type="component" value="Unassembled WGS sequence"/>
</dbReference>